<dbReference type="GO" id="GO:0043531">
    <property type="term" value="F:ADP binding"/>
    <property type="evidence" value="ECO:0007669"/>
    <property type="project" value="InterPro"/>
</dbReference>
<dbReference type="PRINTS" id="PR00364">
    <property type="entry name" value="DISEASERSIST"/>
</dbReference>
<dbReference type="eggNOG" id="KOG4658">
    <property type="taxonomic scope" value="Eukaryota"/>
</dbReference>
<dbReference type="InterPro" id="IPR041118">
    <property type="entry name" value="Rx_N"/>
</dbReference>
<evidence type="ECO:0000256" key="4">
    <source>
        <dbReference type="ARBA" id="ARBA00022741"/>
    </source>
</evidence>
<evidence type="ECO:0000256" key="1">
    <source>
        <dbReference type="ARBA" id="ARBA00008894"/>
    </source>
</evidence>
<dbReference type="InterPro" id="IPR032675">
    <property type="entry name" value="LRR_dom_sf"/>
</dbReference>
<evidence type="ECO:0000256" key="2">
    <source>
        <dbReference type="ARBA" id="ARBA00022614"/>
    </source>
</evidence>
<protein>
    <submittedName>
        <fullName evidence="12">Disease resistance RPP8-like protein 3</fullName>
    </submittedName>
</protein>
<proteinExistence type="inferred from homology"/>
<evidence type="ECO:0000256" key="3">
    <source>
        <dbReference type="ARBA" id="ARBA00022737"/>
    </source>
</evidence>
<dbReference type="FunFam" id="1.10.10.10:FF:000322">
    <property type="entry name" value="Probable disease resistance protein At1g63360"/>
    <property type="match status" value="1"/>
</dbReference>
<dbReference type="InterPro" id="IPR058922">
    <property type="entry name" value="WHD_DRP"/>
</dbReference>
<dbReference type="PANTHER" id="PTHR23155">
    <property type="entry name" value="DISEASE RESISTANCE PROTEIN RP"/>
    <property type="match status" value="1"/>
</dbReference>
<dbReference type="PANTHER" id="PTHR23155:SF1238">
    <property type="entry name" value="TOMV SUSCEPTIBLE PROTEIN TM-2"/>
    <property type="match status" value="1"/>
</dbReference>
<dbReference type="InterPro" id="IPR042197">
    <property type="entry name" value="Apaf_helical"/>
</dbReference>
<dbReference type="InterPro" id="IPR036388">
    <property type="entry name" value="WH-like_DNA-bd_sf"/>
</dbReference>
<dbReference type="InterPro" id="IPR002182">
    <property type="entry name" value="NB-ARC"/>
</dbReference>
<evidence type="ECO:0000259" key="7">
    <source>
        <dbReference type="Pfam" id="PF00931"/>
    </source>
</evidence>
<keyword evidence="3" id="KW-0677">Repeat</keyword>
<dbReference type="SUPFAM" id="SSF52540">
    <property type="entry name" value="P-loop containing nucleoside triphosphate hydrolases"/>
    <property type="match status" value="1"/>
</dbReference>
<feature type="domain" description="Disease resistance N-terminal" evidence="8">
    <location>
        <begin position="10"/>
        <end position="91"/>
    </location>
</feature>
<reference evidence="11" key="1">
    <citation type="journal article" date="2013" name="Genome Biol.">
        <title>Reference genomes and transcriptomes of Nicotiana sylvestris and Nicotiana tomentosiformis.</title>
        <authorList>
            <person name="Sierro N."/>
            <person name="Battey J.N."/>
            <person name="Ouadi S."/>
            <person name="Bovet L."/>
            <person name="Goepfert S."/>
            <person name="Bakaher N."/>
            <person name="Peitsch M.C."/>
            <person name="Ivanov N.V."/>
        </authorList>
    </citation>
    <scope>NUCLEOTIDE SEQUENCE [LARGE SCALE GENOMIC DNA]</scope>
</reference>
<dbReference type="GO" id="GO:0051607">
    <property type="term" value="P:defense response to virus"/>
    <property type="evidence" value="ECO:0007669"/>
    <property type="project" value="UniProtKB-ARBA"/>
</dbReference>
<feature type="domain" description="Disease resistance R13L4/SHOC-2-like LRR" evidence="10">
    <location>
        <begin position="556"/>
        <end position="861"/>
    </location>
</feature>
<accession>A0A1U7XUW6</accession>
<keyword evidence="2" id="KW-0433">Leucine-rich repeat</keyword>
<organism evidence="11 12">
    <name type="scientific">Nicotiana sylvestris</name>
    <name type="common">Wood tobacco</name>
    <name type="synonym">South American tobacco</name>
    <dbReference type="NCBI Taxonomy" id="4096"/>
    <lineage>
        <taxon>Eukaryota</taxon>
        <taxon>Viridiplantae</taxon>
        <taxon>Streptophyta</taxon>
        <taxon>Embryophyta</taxon>
        <taxon>Tracheophyta</taxon>
        <taxon>Spermatophyta</taxon>
        <taxon>Magnoliopsida</taxon>
        <taxon>eudicotyledons</taxon>
        <taxon>Gunneridae</taxon>
        <taxon>Pentapetalae</taxon>
        <taxon>asterids</taxon>
        <taxon>lamiids</taxon>
        <taxon>Solanales</taxon>
        <taxon>Solanaceae</taxon>
        <taxon>Nicotianoideae</taxon>
        <taxon>Nicotianeae</taxon>
        <taxon>Nicotiana</taxon>
    </lineage>
</organism>
<dbReference type="Gene3D" id="1.10.8.430">
    <property type="entry name" value="Helical domain of apoptotic protease-activating factors"/>
    <property type="match status" value="1"/>
</dbReference>
<evidence type="ECO:0000259" key="8">
    <source>
        <dbReference type="Pfam" id="PF18052"/>
    </source>
</evidence>
<reference evidence="12" key="2">
    <citation type="submission" date="2025-08" db="UniProtKB">
        <authorList>
            <consortium name="RefSeq"/>
        </authorList>
    </citation>
    <scope>IDENTIFICATION</scope>
    <source>
        <tissue evidence="12">Leaf</tissue>
    </source>
</reference>
<evidence type="ECO:0000259" key="9">
    <source>
        <dbReference type="Pfam" id="PF23559"/>
    </source>
</evidence>
<feature type="domain" description="Disease resistance protein winged helix" evidence="9">
    <location>
        <begin position="417"/>
        <end position="488"/>
    </location>
</feature>
<dbReference type="Pfam" id="PF23598">
    <property type="entry name" value="LRR_14"/>
    <property type="match status" value="1"/>
</dbReference>
<dbReference type="AlphaFoldDB" id="A0A1U7XUW6"/>
<evidence type="ECO:0000313" key="12">
    <source>
        <dbReference type="RefSeq" id="XP_009790709.1"/>
    </source>
</evidence>
<keyword evidence="6" id="KW-0067">ATP-binding</keyword>
<evidence type="ECO:0000259" key="10">
    <source>
        <dbReference type="Pfam" id="PF23598"/>
    </source>
</evidence>
<keyword evidence="4" id="KW-0547">Nucleotide-binding</keyword>
<comment type="similarity">
    <text evidence="1">Belongs to the disease resistance NB-LRR family.</text>
</comment>
<dbReference type="Proteomes" id="UP000189701">
    <property type="component" value="Unplaced"/>
</dbReference>
<gene>
    <name evidence="12" type="primary">LOC104238129</name>
</gene>
<dbReference type="Gene3D" id="3.80.10.10">
    <property type="entry name" value="Ribonuclease Inhibitor"/>
    <property type="match status" value="2"/>
</dbReference>
<keyword evidence="11" id="KW-1185">Reference proteome</keyword>
<dbReference type="CDD" id="cd14798">
    <property type="entry name" value="RX-CC_like"/>
    <property type="match status" value="1"/>
</dbReference>
<feature type="domain" description="NB-ARC" evidence="7">
    <location>
        <begin position="171"/>
        <end position="330"/>
    </location>
</feature>
<dbReference type="Gene3D" id="1.10.10.10">
    <property type="entry name" value="Winged helix-like DNA-binding domain superfamily/Winged helix DNA-binding domain"/>
    <property type="match status" value="1"/>
</dbReference>
<dbReference type="SUPFAM" id="SSF52058">
    <property type="entry name" value="L domain-like"/>
    <property type="match status" value="1"/>
</dbReference>
<dbReference type="FunFam" id="3.40.50.300:FF:001091">
    <property type="entry name" value="Probable disease resistance protein At1g61300"/>
    <property type="match status" value="1"/>
</dbReference>
<dbReference type="InterPro" id="IPR027417">
    <property type="entry name" value="P-loop_NTPase"/>
</dbReference>
<dbReference type="RefSeq" id="XP_009790709.1">
    <property type="nucleotide sequence ID" value="XM_009792407.1"/>
</dbReference>
<evidence type="ECO:0000313" key="11">
    <source>
        <dbReference type="Proteomes" id="UP000189701"/>
    </source>
</evidence>
<keyword evidence="5" id="KW-0611">Plant defense</keyword>
<dbReference type="Pfam" id="PF23559">
    <property type="entry name" value="WHD_DRP"/>
    <property type="match status" value="1"/>
</dbReference>
<dbReference type="Gene3D" id="3.40.50.300">
    <property type="entry name" value="P-loop containing nucleotide triphosphate hydrolases"/>
    <property type="match status" value="1"/>
</dbReference>
<dbReference type="InterPro" id="IPR055414">
    <property type="entry name" value="LRR_R13L4/SHOC2-like"/>
</dbReference>
<dbReference type="Gene3D" id="1.20.5.4130">
    <property type="match status" value="1"/>
</dbReference>
<sequence length="890" mass="102075">MAEILLTVVIKKAADIAGELISAQVSRYSKLPENTKWIEREMRHMQSYLKDAESKQARDQRIKNMIKDIEEIARDVEDILDEFLPKVASKGGKSLGFLKKTFQAIPFAIAAFKFVSEIEKIKRRVHEIDRIRTTYGIMDTSASAEADGNWDFRRSFLYADEPDVVGLDKDCQSLEAKLLDAHLRYAVVSIVGMPGLGKTTLGKRIYRRVQGNFECSALVYISQEPRMRELLLSIARQVGLPEGRRDEDLESNLSTFLKEKRYLVFLDDIWNTRTWDCLKLVFPNNCKSGSRLIITSRNNNVGRYIGGEKSLHKLQPLDPENSWKLFSKMITTLQETTIDPPELTDIARKIVGRCGGVPLAIEMTAGMLRARERTELEWNGILKKIGLDDQDKFSKILTLSYTDLPATLKPCFLYFGLFPEDTQIYASDLINMWVAEKFIGTERGMDATDIGADYLNILVARNLIQVASRGFDGRIKSCRIHDLLHDLCITLAEENNFFQKVDSRGFGATTTRIRRLALHPQHVTEYVTSNSEAPKIRALLCFTSDYQGIDQQHLQHMISRFRFLRVLSLEARYSWCSLPNEIVNMNHLSHIKLKGTFHGEFPSRICYLETLLTLDIRGCLGTIFLPTSVWRMRQVRYLLLGYTTNFISSFSLTRRFKHKNLSLPDKADSVNLQTLYNVQCKYLKPSWFSKFINLRSLKIRYISEEILRALMDAAHVLQKLEKLCLSGNFDDRFISIDAEAISSTYYAQTFNLSGYHYLTKLNIEHIPLKKLPNSEAFPPNIVKLTISAFTMTEDPMNTLKRLLKLKILKLRDFDYKSVNKLDCSGVDSFPQLELVEIEDCSSLQELIADDMGMPKIKKIVVLNCPSLKKISGRLQCRLLEKTSDAKRRRK</sequence>
<evidence type="ECO:0000256" key="5">
    <source>
        <dbReference type="ARBA" id="ARBA00022821"/>
    </source>
</evidence>
<dbReference type="Pfam" id="PF18052">
    <property type="entry name" value="Rx_N"/>
    <property type="match status" value="1"/>
</dbReference>
<name>A0A1U7XUW6_NICSY</name>
<dbReference type="GO" id="GO:0098542">
    <property type="term" value="P:defense response to other organism"/>
    <property type="evidence" value="ECO:0007669"/>
    <property type="project" value="TreeGrafter"/>
</dbReference>
<evidence type="ECO:0000256" key="6">
    <source>
        <dbReference type="ARBA" id="ARBA00022840"/>
    </source>
</evidence>
<dbReference type="InterPro" id="IPR044974">
    <property type="entry name" value="Disease_R_plants"/>
</dbReference>
<dbReference type="InterPro" id="IPR038005">
    <property type="entry name" value="RX-like_CC"/>
</dbReference>
<dbReference type="GO" id="GO:0005524">
    <property type="term" value="F:ATP binding"/>
    <property type="evidence" value="ECO:0007669"/>
    <property type="project" value="UniProtKB-KW"/>
</dbReference>
<dbReference type="Pfam" id="PF00931">
    <property type="entry name" value="NB-ARC"/>
    <property type="match status" value="1"/>
</dbReference>